<name>A0A9W9PN66_9EURO</name>
<dbReference type="EMBL" id="JAPZBO010000009">
    <property type="protein sequence ID" value="KAJ5302557.1"/>
    <property type="molecule type" value="Genomic_DNA"/>
</dbReference>
<comment type="caution">
    <text evidence="1">The sequence shown here is derived from an EMBL/GenBank/DDBJ whole genome shotgun (WGS) entry which is preliminary data.</text>
</comment>
<dbReference type="Proteomes" id="UP001147746">
    <property type="component" value="Unassembled WGS sequence"/>
</dbReference>
<sequence>MNFYLPGSKIAGTENPTATVPIAYLTGASVSTALAAGLTSLIIYCATLGQVYYDSVGNKERTKEFARKRDGLKERNHMETAFQSIKFPGWKGPKFPPVNRGTRVFELLLSQSFSQGTLTDALMGAVSTDDKTTAISLAECVLKSTIHSTADSIFPPLLIWATTLTHTSTVKVLPDHGARLDISEICERDGSYLQLEVPLGPFCGDPTVSDRYDKRALQWAAQHWSKRIVTAGRPCAWPFTLSRTASATRRNSSRKTTRTLSACCWNAGGGGVEMAQRCDADMVAIDLLQPAVEDTQVPQESSFSHSQKLTFGTEPSFGHNHRRSTWSDYYICTKCLSISSDFHPRGFPNVTREHIIVLAPESKVFQDSDEQPPDLPDVDLTASAEAVVAQASVNKDPVNMAGDIDGEL</sequence>
<accession>A0A9W9PN66</accession>
<organism evidence="1 2">
    <name type="scientific">Penicillium atrosanguineum</name>
    <dbReference type="NCBI Taxonomy" id="1132637"/>
    <lineage>
        <taxon>Eukaryota</taxon>
        <taxon>Fungi</taxon>
        <taxon>Dikarya</taxon>
        <taxon>Ascomycota</taxon>
        <taxon>Pezizomycotina</taxon>
        <taxon>Eurotiomycetes</taxon>
        <taxon>Eurotiomycetidae</taxon>
        <taxon>Eurotiales</taxon>
        <taxon>Aspergillaceae</taxon>
        <taxon>Penicillium</taxon>
    </lineage>
</organism>
<reference evidence="1" key="1">
    <citation type="submission" date="2022-12" db="EMBL/GenBank/DDBJ databases">
        <authorList>
            <person name="Petersen C."/>
        </authorList>
    </citation>
    <scope>NUCLEOTIDE SEQUENCE</scope>
    <source>
        <strain evidence="1">IBT 21472</strain>
    </source>
</reference>
<reference evidence="1" key="2">
    <citation type="journal article" date="2023" name="IMA Fungus">
        <title>Comparative genomic study of the Penicillium genus elucidates a diverse pangenome and 15 lateral gene transfer events.</title>
        <authorList>
            <person name="Petersen C."/>
            <person name="Sorensen T."/>
            <person name="Nielsen M.R."/>
            <person name="Sondergaard T.E."/>
            <person name="Sorensen J.L."/>
            <person name="Fitzpatrick D.A."/>
            <person name="Frisvad J.C."/>
            <person name="Nielsen K.L."/>
        </authorList>
    </citation>
    <scope>NUCLEOTIDE SEQUENCE</scope>
    <source>
        <strain evidence="1">IBT 21472</strain>
    </source>
</reference>
<gene>
    <name evidence="1" type="ORF">N7476_009356</name>
</gene>
<evidence type="ECO:0000313" key="1">
    <source>
        <dbReference type="EMBL" id="KAJ5302557.1"/>
    </source>
</evidence>
<evidence type="ECO:0000313" key="2">
    <source>
        <dbReference type="Proteomes" id="UP001147746"/>
    </source>
</evidence>
<dbReference type="AlphaFoldDB" id="A0A9W9PN66"/>
<protein>
    <submittedName>
        <fullName evidence="1">Uncharacterized protein</fullName>
    </submittedName>
</protein>
<proteinExistence type="predicted"/>
<keyword evidence="2" id="KW-1185">Reference proteome</keyword>